<feature type="compositionally biased region" description="Pro residues" evidence="1">
    <location>
        <begin position="1"/>
        <end position="10"/>
    </location>
</feature>
<dbReference type="AlphaFoldDB" id="J3PJV0"/>
<dbReference type="Proteomes" id="UP000006039">
    <property type="component" value="Unassembled WGS sequence"/>
</dbReference>
<feature type="compositionally biased region" description="Low complexity" evidence="1">
    <location>
        <begin position="264"/>
        <end position="279"/>
    </location>
</feature>
<evidence type="ECO:0000313" key="4">
    <source>
        <dbReference type="Proteomes" id="UP000006039"/>
    </source>
</evidence>
<keyword evidence="4" id="KW-1185">Reference proteome</keyword>
<reference evidence="2" key="3">
    <citation type="submission" date="2010-09" db="EMBL/GenBank/DDBJ databases">
        <title>Annotation of Gaeumannomyces graminis var. tritici R3-111a-1.</title>
        <authorList>
            <consortium name="The Broad Institute Genome Sequencing Platform"/>
            <person name="Ma L.-J."/>
            <person name="Dead R."/>
            <person name="Young S.K."/>
            <person name="Zeng Q."/>
            <person name="Gargeya S."/>
            <person name="Fitzgerald M."/>
            <person name="Haas B."/>
            <person name="Abouelleil A."/>
            <person name="Alvarado L."/>
            <person name="Arachchi H.M."/>
            <person name="Berlin A."/>
            <person name="Brown A."/>
            <person name="Chapman S.B."/>
            <person name="Chen Z."/>
            <person name="Dunbar C."/>
            <person name="Freedman E."/>
            <person name="Gearin G."/>
            <person name="Gellesch M."/>
            <person name="Goldberg J."/>
            <person name="Griggs A."/>
            <person name="Gujja S."/>
            <person name="Heiman D."/>
            <person name="Howarth C."/>
            <person name="Larson L."/>
            <person name="Lui A."/>
            <person name="MacDonald P.J.P."/>
            <person name="Mehta T."/>
            <person name="Montmayeur A."/>
            <person name="Murphy C."/>
            <person name="Neiman D."/>
            <person name="Pearson M."/>
            <person name="Priest M."/>
            <person name="Roberts A."/>
            <person name="Saif S."/>
            <person name="Shea T."/>
            <person name="Shenoy N."/>
            <person name="Sisk P."/>
            <person name="Stolte C."/>
            <person name="Sykes S."/>
            <person name="Yandava C."/>
            <person name="Wortman J."/>
            <person name="Nusbaum C."/>
            <person name="Birren B."/>
        </authorList>
    </citation>
    <scope>NUCLEOTIDE SEQUENCE</scope>
    <source>
        <strain evidence="2">R3-111a-1</strain>
    </source>
</reference>
<evidence type="ECO:0000256" key="1">
    <source>
        <dbReference type="SAM" id="MobiDB-lite"/>
    </source>
</evidence>
<dbReference type="EnsemblFungi" id="EJT68634">
    <property type="protein sequence ID" value="EJT68634"/>
    <property type="gene ID" value="GGTG_13789"/>
</dbReference>
<dbReference type="eggNOG" id="ENOG502RA0Z">
    <property type="taxonomic scope" value="Eukaryota"/>
</dbReference>
<reference evidence="3" key="5">
    <citation type="submission" date="2018-04" db="UniProtKB">
        <authorList>
            <consortium name="EnsemblFungi"/>
        </authorList>
    </citation>
    <scope>IDENTIFICATION</scope>
    <source>
        <strain evidence="3">R3-111a-1</strain>
    </source>
</reference>
<proteinExistence type="predicted"/>
<sequence>MSDLPPPPYSESPGAGLSPTRPVGSLNPSLYTSHLAAHLSTLPERLRESQRARSTRQAASDLDVVERVLPHLEAFLADIVSLPRPPPAAELTFVPAAAVPQPWGLTCAAERRREGELVQLVRLELPEPAVVVVVDGKDGKDGGGGSSDVKHSTGPTTTPVTEKTPTSAASANSSLRPERDWSSRTENLFDEWGRWGDDAAGSGDGQQAASWWWWRDEGAARRLAAYLQPAPVVRTERRAVQAAVVEEKKKRSGWGWGRSRKGGESSSTPTSPNPQSSPTVAASPILGQDERVNMTVRADEITFRKENDFGVWESMSGWGIVVVVTIKR</sequence>
<evidence type="ECO:0000313" key="2">
    <source>
        <dbReference type="EMBL" id="EJT68634.1"/>
    </source>
</evidence>
<dbReference type="OrthoDB" id="3526284at2759"/>
<organism evidence="2">
    <name type="scientific">Gaeumannomyces tritici (strain R3-111a-1)</name>
    <name type="common">Wheat and barley take-all root rot fungus</name>
    <name type="synonym">Gaeumannomyces graminis var. tritici</name>
    <dbReference type="NCBI Taxonomy" id="644352"/>
    <lineage>
        <taxon>Eukaryota</taxon>
        <taxon>Fungi</taxon>
        <taxon>Dikarya</taxon>
        <taxon>Ascomycota</taxon>
        <taxon>Pezizomycotina</taxon>
        <taxon>Sordariomycetes</taxon>
        <taxon>Sordariomycetidae</taxon>
        <taxon>Magnaporthales</taxon>
        <taxon>Magnaporthaceae</taxon>
        <taxon>Gaeumannomyces</taxon>
    </lineage>
</organism>
<gene>
    <name evidence="3" type="primary">20354247</name>
    <name evidence="2" type="ORF">GGTG_13789</name>
</gene>
<reference evidence="4" key="1">
    <citation type="submission" date="2010-07" db="EMBL/GenBank/DDBJ databases">
        <title>The genome sequence of Gaeumannomyces graminis var. tritici strain R3-111a-1.</title>
        <authorList>
            <consortium name="The Broad Institute Genome Sequencing Platform"/>
            <person name="Ma L.-J."/>
            <person name="Dead R."/>
            <person name="Young S."/>
            <person name="Zeng Q."/>
            <person name="Koehrsen M."/>
            <person name="Alvarado L."/>
            <person name="Berlin A."/>
            <person name="Chapman S.B."/>
            <person name="Chen Z."/>
            <person name="Freedman E."/>
            <person name="Gellesch M."/>
            <person name="Goldberg J."/>
            <person name="Griggs A."/>
            <person name="Gujja S."/>
            <person name="Heilman E.R."/>
            <person name="Heiman D."/>
            <person name="Hepburn T."/>
            <person name="Howarth C."/>
            <person name="Jen D."/>
            <person name="Larson L."/>
            <person name="Mehta T."/>
            <person name="Neiman D."/>
            <person name="Pearson M."/>
            <person name="Roberts A."/>
            <person name="Saif S."/>
            <person name="Shea T."/>
            <person name="Shenoy N."/>
            <person name="Sisk P."/>
            <person name="Stolte C."/>
            <person name="Sykes S."/>
            <person name="Walk T."/>
            <person name="White J."/>
            <person name="Yandava C."/>
            <person name="Haas B."/>
            <person name="Nusbaum C."/>
            <person name="Birren B."/>
        </authorList>
    </citation>
    <scope>NUCLEOTIDE SEQUENCE [LARGE SCALE GENOMIC DNA]</scope>
    <source>
        <strain evidence="4">R3-111a-1</strain>
    </source>
</reference>
<accession>J3PJV0</accession>
<protein>
    <submittedName>
        <fullName evidence="2 3">Uncharacterized protein</fullName>
    </submittedName>
</protein>
<dbReference type="VEuPathDB" id="FungiDB:GGTG_13789"/>
<dbReference type="STRING" id="644352.J3PJV0"/>
<reference evidence="3" key="4">
    <citation type="journal article" date="2015" name="G3 (Bethesda)">
        <title>Genome sequences of three phytopathogenic species of the Magnaporthaceae family of fungi.</title>
        <authorList>
            <person name="Okagaki L.H."/>
            <person name="Nunes C.C."/>
            <person name="Sailsbery J."/>
            <person name="Clay B."/>
            <person name="Brown D."/>
            <person name="John T."/>
            <person name="Oh Y."/>
            <person name="Young N."/>
            <person name="Fitzgerald M."/>
            <person name="Haas B.J."/>
            <person name="Zeng Q."/>
            <person name="Young S."/>
            <person name="Adiconis X."/>
            <person name="Fan L."/>
            <person name="Levin J.Z."/>
            <person name="Mitchell T.K."/>
            <person name="Okubara P.A."/>
            <person name="Farman M.L."/>
            <person name="Kohn L.M."/>
            <person name="Birren B."/>
            <person name="Ma L.-J."/>
            <person name="Dean R.A."/>
        </authorList>
    </citation>
    <scope>NUCLEOTIDE SEQUENCE</scope>
    <source>
        <strain evidence="3">R3-111a-1</strain>
    </source>
</reference>
<dbReference type="EMBL" id="GL385447">
    <property type="protein sequence ID" value="EJT68634.1"/>
    <property type="molecule type" value="Genomic_DNA"/>
</dbReference>
<feature type="region of interest" description="Disordered" evidence="1">
    <location>
        <begin position="1"/>
        <end position="27"/>
    </location>
</feature>
<dbReference type="HOGENOM" id="CLU_057185_0_0_1"/>
<feature type="region of interest" description="Disordered" evidence="1">
    <location>
        <begin position="135"/>
        <end position="183"/>
    </location>
</feature>
<reference evidence="2" key="2">
    <citation type="submission" date="2010-07" db="EMBL/GenBank/DDBJ databases">
        <authorList>
            <consortium name="The Broad Institute Genome Sequencing Platform"/>
            <consortium name="Broad Institute Genome Sequencing Center for Infectious Disease"/>
            <person name="Ma L.-J."/>
            <person name="Dead R."/>
            <person name="Young S."/>
            <person name="Zeng Q."/>
            <person name="Koehrsen M."/>
            <person name="Alvarado L."/>
            <person name="Berlin A."/>
            <person name="Chapman S.B."/>
            <person name="Chen Z."/>
            <person name="Freedman E."/>
            <person name="Gellesch M."/>
            <person name="Goldberg J."/>
            <person name="Griggs A."/>
            <person name="Gujja S."/>
            <person name="Heilman E.R."/>
            <person name="Heiman D."/>
            <person name="Hepburn T."/>
            <person name="Howarth C."/>
            <person name="Jen D."/>
            <person name="Larson L."/>
            <person name="Mehta T."/>
            <person name="Neiman D."/>
            <person name="Pearson M."/>
            <person name="Roberts A."/>
            <person name="Saif S."/>
            <person name="Shea T."/>
            <person name="Shenoy N."/>
            <person name="Sisk P."/>
            <person name="Stolte C."/>
            <person name="Sykes S."/>
            <person name="Walk T."/>
            <person name="White J."/>
            <person name="Yandava C."/>
            <person name="Haas B."/>
            <person name="Nusbaum C."/>
            <person name="Birren B."/>
        </authorList>
    </citation>
    <scope>NUCLEOTIDE SEQUENCE</scope>
    <source>
        <strain evidence="2">R3-111a-1</strain>
    </source>
</reference>
<name>J3PJV0_GAET3</name>
<feature type="compositionally biased region" description="Low complexity" evidence="1">
    <location>
        <begin position="153"/>
        <end position="166"/>
    </location>
</feature>
<dbReference type="RefSeq" id="XP_009229973.1">
    <property type="nucleotide sequence ID" value="XM_009231709.1"/>
</dbReference>
<dbReference type="GeneID" id="20354247"/>
<evidence type="ECO:0000313" key="3">
    <source>
        <dbReference type="EnsemblFungi" id="EJT68634"/>
    </source>
</evidence>
<feature type="region of interest" description="Disordered" evidence="1">
    <location>
        <begin position="248"/>
        <end position="288"/>
    </location>
</feature>